<dbReference type="PANTHER" id="PTHR31293:SF12">
    <property type="entry name" value="RNI-LIKE SUPERFAMILY PROTEIN"/>
    <property type="match status" value="1"/>
</dbReference>
<dbReference type="Proteomes" id="UP000694864">
    <property type="component" value="Chromosome 9"/>
</dbReference>
<evidence type="ECO:0000313" key="2">
    <source>
        <dbReference type="RefSeq" id="XP_010431382.1"/>
    </source>
</evidence>
<keyword evidence="1" id="KW-1185">Reference proteome</keyword>
<protein>
    <submittedName>
        <fullName evidence="2">F-box/LRR-repeat protein At3g59200-like</fullName>
    </submittedName>
</protein>
<dbReference type="InterPro" id="IPR055294">
    <property type="entry name" value="FBL60-like"/>
</dbReference>
<reference evidence="2" key="2">
    <citation type="submission" date="2025-08" db="UniProtKB">
        <authorList>
            <consortium name="RefSeq"/>
        </authorList>
    </citation>
    <scope>IDENTIFICATION</scope>
    <source>
        <tissue evidence="2">Leaf</tissue>
    </source>
</reference>
<proteinExistence type="predicted"/>
<gene>
    <name evidence="2" type="primary">LOC104715694</name>
</gene>
<accession>A0ABM0TTZ0</accession>
<dbReference type="PANTHER" id="PTHR31293">
    <property type="entry name" value="RNI-LIKE SUPERFAMILY PROTEIN"/>
    <property type="match status" value="1"/>
</dbReference>
<evidence type="ECO:0000313" key="1">
    <source>
        <dbReference type="Proteomes" id="UP000694864"/>
    </source>
</evidence>
<dbReference type="GeneID" id="104715694"/>
<dbReference type="RefSeq" id="XP_010431382.1">
    <property type="nucleotide sequence ID" value="XM_010433080.1"/>
</dbReference>
<sequence>MWDLYPLLQFGSLHGSKIRLQTIDEEEANEDEEAEPVLADASSFFLGLTQVRKLYLVADTIEVLTFHCEQIPVFEHLMTLDIECHMTLGWGLLPNLLNNSPQLQALVLHRLFHDNTDTCGQLCPCRAADLSCLSTSPVKMVKIFEHDNEADVDEARFLNYIKHFLKKMPQLADLIV</sequence>
<organism evidence="1 2">
    <name type="scientific">Camelina sativa</name>
    <name type="common">False flax</name>
    <name type="synonym">Myagrum sativum</name>
    <dbReference type="NCBI Taxonomy" id="90675"/>
    <lineage>
        <taxon>Eukaryota</taxon>
        <taxon>Viridiplantae</taxon>
        <taxon>Streptophyta</taxon>
        <taxon>Embryophyta</taxon>
        <taxon>Tracheophyta</taxon>
        <taxon>Spermatophyta</taxon>
        <taxon>Magnoliopsida</taxon>
        <taxon>eudicotyledons</taxon>
        <taxon>Gunneridae</taxon>
        <taxon>Pentapetalae</taxon>
        <taxon>rosids</taxon>
        <taxon>malvids</taxon>
        <taxon>Brassicales</taxon>
        <taxon>Brassicaceae</taxon>
        <taxon>Camelineae</taxon>
        <taxon>Camelina</taxon>
    </lineage>
</organism>
<name>A0ABM0TTZ0_CAMSA</name>
<reference evidence="1" key="1">
    <citation type="journal article" date="2014" name="Nat. Commun.">
        <title>The emerging biofuel crop Camelina sativa retains a highly undifferentiated hexaploid genome structure.</title>
        <authorList>
            <person name="Kagale S."/>
            <person name="Koh C."/>
            <person name="Nixon J."/>
            <person name="Bollina V."/>
            <person name="Clarke W.E."/>
            <person name="Tuteja R."/>
            <person name="Spillane C."/>
            <person name="Robinson S.J."/>
            <person name="Links M.G."/>
            <person name="Clarke C."/>
            <person name="Higgins E.E."/>
            <person name="Huebert T."/>
            <person name="Sharpe A.G."/>
            <person name="Parkin I.A."/>
        </authorList>
    </citation>
    <scope>NUCLEOTIDE SEQUENCE [LARGE SCALE GENOMIC DNA]</scope>
    <source>
        <strain evidence="1">cv. DH55</strain>
    </source>
</reference>